<feature type="domain" description="DUF305" evidence="2">
    <location>
        <begin position="59"/>
        <end position="213"/>
    </location>
</feature>
<evidence type="ECO:0000313" key="3">
    <source>
        <dbReference type="EMBL" id="NGO09031.1"/>
    </source>
</evidence>
<dbReference type="Proteomes" id="UP000472335">
    <property type="component" value="Unassembled WGS sequence"/>
</dbReference>
<gene>
    <name evidence="3" type="ORF">G5C60_15835</name>
</gene>
<feature type="signal peptide" evidence="1">
    <location>
        <begin position="1"/>
        <end position="28"/>
    </location>
</feature>
<comment type="caution">
    <text evidence="3">The sequence shown here is derived from an EMBL/GenBank/DDBJ whole genome shotgun (WGS) entry which is preliminary data.</text>
</comment>
<proteinExistence type="predicted"/>
<sequence>MTAHRKLIRRTALAATAGVAALVLSACGGGGHDMGSMGSDSASTSASASAKAGKHNDADVSFATEMIQHHRQAVEMADLAADRASSQEVKDLATKIKGAQDPEIKTMSGWLTSWGEEVPEDMSGMEGMEGHDMGDMSSDMPGMMSSEDMDKLEKASGAEFDKMFLEMMVEHHEGAIKMAKTEKANGEYGPAVKLADDVITAQTAEIEQMNKMLGKS</sequence>
<dbReference type="InterPro" id="IPR012347">
    <property type="entry name" value="Ferritin-like"/>
</dbReference>
<protein>
    <submittedName>
        <fullName evidence="3">DUF305 domain-containing protein</fullName>
    </submittedName>
</protein>
<dbReference type="PROSITE" id="PS51257">
    <property type="entry name" value="PROKAR_LIPOPROTEIN"/>
    <property type="match status" value="1"/>
</dbReference>
<accession>A0A6G4V4X7</accession>
<dbReference type="PANTHER" id="PTHR36933:SF1">
    <property type="entry name" value="SLL0788 PROTEIN"/>
    <property type="match status" value="1"/>
</dbReference>
<dbReference type="AlphaFoldDB" id="A0A6G4V4X7"/>
<organism evidence="3 4">
    <name type="scientific">Streptomyces scabichelini</name>
    <dbReference type="NCBI Taxonomy" id="2711217"/>
    <lineage>
        <taxon>Bacteria</taxon>
        <taxon>Bacillati</taxon>
        <taxon>Actinomycetota</taxon>
        <taxon>Actinomycetes</taxon>
        <taxon>Kitasatosporales</taxon>
        <taxon>Streptomycetaceae</taxon>
        <taxon>Streptomyces</taxon>
    </lineage>
</organism>
<dbReference type="PANTHER" id="PTHR36933">
    <property type="entry name" value="SLL0788 PROTEIN"/>
    <property type="match status" value="1"/>
</dbReference>
<feature type="chain" id="PRO_5038487940" evidence="1">
    <location>
        <begin position="29"/>
        <end position="216"/>
    </location>
</feature>
<keyword evidence="4" id="KW-1185">Reference proteome</keyword>
<keyword evidence="1" id="KW-0732">Signal</keyword>
<evidence type="ECO:0000313" key="4">
    <source>
        <dbReference type="Proteomes" id="UP000472335"/>
    </source>
</evidence>
<dbReference type="Pfam" id="PF03713">
    <property type="entry name" value="DUF305"/>
    <property type="match status" value="1"/>
</dbReference>
<dbReference type="EMBL" id="JAAKZY010000042">
    <property type="protein sequence ID" value="NGO09031.1"/>
    <property type="molecule type" value="Genomic_DNA"/>
</dbReference>
<evidence type="ECO:0000259" key="2">
    <source>
        <dbReference type="Pfam" id="PF03713"/>
    </source>
</evidence>
<dbReference type="RefSeq" id="WP_165259589.1">
    <property type="nucleotide sequence ID" value="NZ_JAAKZY010000042.1"/>
</dbReference>
<evidence type="ECO:0000256" key="1">
    <source>
        <dbReference type="SAM" id="SignalP"/>
    </source>
</evidence>
<dbReference type="Gene3D" id="1.20.1260.10">
    <property type="match status" value="1"/>
</dbReference>
<name>A0A6G4V4X7_9ACTN</name>
<reference evidence="3 4" key="1">
    <citation type="submission" date="2020-02" db="EMBL/GenBank/DDBJ databases">
        <title>Whole-genome analyses of novel actinobacteria.</title>
        <authorList>
            <person name="Sahin N."/>
            <person name="Gencbay T."/>
        </authorList>
    </citation>
    <scope>NUCLEOTIDE SEQUENCE [LARGE SCALE GENOMIC DNA]</scope>
    <source>
        <strain evidence="3 4">HC44</strain>
    </source>
</reference>
<dbReference type="InterPro" id="IPR005183">
    <property type="entry name" value="DUF305_CopM-like"/>
</dbReference>